<keyword evidence="2 5" id="KW-0812">Transmembrane</keyword>
<feature type="transmembrane region" description="Helical" evidence="5">
    <location>
        <begin position="42"/>
        <end position="60"/>
    </location>
</feature>
<dbReference type="AlphaFoldDB" id="A0A7X8THJ5"/>
<keyword evidence="3 5" id="KW-1133">Transmembrane helix</keyword>
<proteinExistence type="predicted"/>
<evidence type="ECO:0000259" key="6">
    <source>
        <dbReference type="Pfam" id="PF02656"/>
    </source>
</evidence>
<gene>
    <name evidence="7" type="ORF">HGQ17_02300</name>
</gene>
<comment type="caution">
    <text evidence="7">The sequence shown here is derived from an EMBL/GenBank/DDBJ whole genome shotgun (WGS) entry which is preliminary data.</text>
</comment>
<name>A0A7X8THJ5_9MICC</name>
<dbReference type="EMBL" id="JABAHY010000001">
    <property type="protein sequence ID" value="NLS08849.1"/>
    <property type="molecule type" value="Genomic_DNA"/>
</dbReference>
<comment type="subcellular location">
    <subcellularLocation>
        <location evidence="1">Endomembrane system</location>
        <topology evidence="1">Multi-pass membrane protein</topology>
    </subcellularLocation>
</comment>
<dbReference type="GO" id="GO:0012505">
    <property type="term" value="C:endomembrane system"/>
    <property type="evidence" value="ECO:0007669"/>
    <property type="project" value="UniProtKB-SubCell"/>
</dbReference>
<sequence>MRRTHTDPGLQPERTLLSWSRTLLLVLVVGGFFIRWVPYHGAAVLGLCAAAALAAGGIWMGQRRRYIRADAGISAERYPPALGGALSLSLVVMGLVALALLLVL</sequence>
<organism evidence="7 8">
    <name type="scientific">Nesterenkonia sedimenti</name>
    <dbReference type="NCBI Taxonomy" id="1463632"/>
    <lineage>
        <taxon>Bacteria</taxon>
        <taxon>Bacillati</taxon>
        <taxon>Actinomycetota</taxon>
        <taxon>Actinomycetes</taxon>
        <taxon>Micrococcales</taxon>
        <taxon>Micrococcaceae</taxon>
        <taxon>Nesterenkonia</taxon>
    </lineage>
</organism>
<evidence type="ECO:0000256" key="2">
    <source>
        <dbReference type="ARBA" id="ARBA00022692"/>
    </source>
</evidence>
<evidence type="ECO:0000256" key="3">
    <source>
        <dbReference type="ARBA" id="ARBA00022989"/>
    </source>
</evidence>
<evidence type="ECO:0000256" key="1">
    <source>
        <dbReference type="ARBA" id="ARBA00004127"/>
    </source>
</evidence>
<keyword evidence="8" id="KW-1185">Reference proteome</keyword>
<feature type="transmembrane region" description="Helical" evidence="5">
    <location>
        <begin position="16"/>
        <end position="36"/>
    </location>
</feature>
<protein>
    <submittedName>
        <fullName evidence="7">DUF202 domain-containing protein</fullName>
    </submittedName>
</protein>
<accession>A0A7X8THJ5</accession>
<evidence type="ECO:0000256" key="4">
    <source>
        <dbReference type="ARBA" id="ARBA00023136"/>
    </source>
</evidence>
<dbReference type="RefSeq" id="WP_168886323.1">
    <property type="nucleotide sequence ID" value="NZ_JABAHY010000001.1"/>
</dbReference>
<dbReference type="Pfam" id="PF02656">
    <property type="entry name" value="DUF202"/>
    <property type="match status" value="1"/>
</dbReference>
<evidence type="ECO:0000256" key="5">
    <source>
        <dbReference type="SAM" id="Phobius"/>
    </source>
</evidence>
<evidence type="ECO:0000313" key="8">
    <source>
        <dbReference type="Proteomes" id="UP000523139"/>
    </source>
</evidence>
<reference evidence="7 8" key="1">
    <citation type="submission" date="2020-04" db="EMBL/GenBank/DDBJ databases">
        <title>Nesterenkonia sp. nov., isolated from marine sediment.</title>
        <authorList>
            <person name="Zhang G."/>
        </authorList>
    </citation>
    <scope>NUCLEOTIDE SEQUENCE [LARGE SCALE GENOMIC DNA]</scope>
    <source>
        <strain evidence="7 8">MY13</strain>
    </source>
</reference>
<dbReference type="Proteomes" id="UP000523139">
    <property type="component" value="Unassembled WGS sequence"/>
</dbReference>
<feature type="domain" description="DUF202" evidence="6">
    <location>
        <begin position="7"/>
        <end position="69"/>
    </location>
</feature>
<evidence type="ECO:0000313" key="7">
    <source>
        <dbReference type="EMBL" id="NLS08849.1"/>
    </source>
</evidence>
<feature type="transmembrane region" description="Helical" evidence="5">
    <location>
        <begin position="81"/>
        <end position="103"/>
    </location>
</feature>
<keyword evidence="4 5" id="KW-0472">Membrane</keyword>
<dbReference type="InterPro" id="IPR003807">
    <property type="entry name" value="DUF202"/>
</dbReference>